<dbReference type="Pfam" id="PF08337">
    <property type="entry name" value="Plexin_cytopl"/>
    <property type="match status" value="1"/>
</dbReference>
<evidence type="ECO:0000313" key="3">
    <source>
        <dbReference type="RefSeq" id="XP_014680041.1"/>
    </source>
</evidence>
<dbReference type="PANTHER" id="PTHR22625">
    <property type="entry name" value="PLEXIN"/>
    <property type="match status" value="1"/>
</dbReference>
<dbReference type="RefSeq" id="XP_014680041.1">
    <property type="nucleotide sequence ID" value="XM_014824555.1"/>
</dbReference>
<name>A0ABM1F6H0_PRICU</name>
<feature type="non-terminal residue" evidence="3">
    <location>
        <position position="1"/>
    </location>
</feature>
<dbReference type="InterPro" id="IPR008936">
    <property type="entry name" value="Rho_GTPase_activation_prot"/>
</dbReference>
<proteinExistence type="predicted"/>
<reference evidence="3" key="1">
    <citation type="submission" date="2025-08" db="UniProtKB">
        <authorList>
            <consortium name="RefSeq"/>
        </authorList>
    </citation>
    <scope>IDENTIFICATION</scope>
</reference>
<accession>A0ABM1F6H0</accession>
<feature type="domain" description="Plexin cytoplasmic RasGAP" evidence="1">
    <location>
        <begin position="1"/>
        <end position="72"/>
    </location>
</feature>
<dbReference type="PANTHER" id="PTHR22625:SF44">
    <property type="entry name" value="PLEXIN-B"/>
    <property type="match status" value="1"/>
</dbReference>
<organism evidence="2 3">
    <name type="scientific">Priapulus caudatus</name>
    <name type="common">Priapulid worm</name>
    <dbReference type="NCBI Taxonomy" id="37621"/>
    <lineage>
        <taxon>Eukaryota</taxon>
        <taxon>Metazoa</taxon>
        <taxon>Ecdysozoa</taxon>
        <taxon>Scalidophora</taxon>
        <taxon>Priapulida</taxon>
        <taxon>Priapulimorpha</taxon>
        <taxon>Priapulimorphida</taxon>
        <taxon>Priapulidae</taxon>
        <taxon>Priapulus</taxon>
    </lineage>
</organism>
<evidence type="ECO:0000259" key="1">
    <source>
        <dbReference type="Pfam" id="PF08337"/>
    </source>
</evidence>
<dbReference type="Proteomes" id="UP000695022">
    <property type="component" value="Unplaced"/>
</dbReference>
<gene>
    <name evidence="3" type="primary">LOC106819991</name>
</gene>
<dbReference type="Gene3D" id="1.10.506.10">
    <property type="entry name" value="GTPase Activation - p120gap, domain 1"/>
    <property type="match status" value="1"/>
</dbReference>
<protein>
    <submittedName>
        <fullName evidence="3">Plexin-B2-like</fullName>
    </submittedName>
</protein>
<evidence type="ECO:0000313" key="2">
    <source>
        <dbReference type="Proteomes" id="UP000695022"/>
    </source>
</evidence>
<dbReference type="InterPro" id="IPR013548">
    <property type="entry name" value="Plexin_cytoplasmic_RasGAP_dom"/>
</dbReference>
<dbReference type="GeneID" id="106819991"/>
<keyword evidence="2" id="KW-1185">Reference proteome</keyword>
<dbReference type="InterPro" id="IPR031148">
    <property type="entry name" value="Plexin"/>
</dbReference>
<sequence>DSPSNKLLYAKDIPKYKGMVNKFYSDIHEQPPVSDQDMNSHLTEISRVYGDEFNTFAAVSQLYGYVVKYHDAVMETLEEDHLCQKLHLAHKLDNVALTLEDQADMPWSD</sequence>